<dbReference type="OrthoDB" id="282896at2"/>
<proteinExistence type="predicted"/>
<evidence type="ECO:0000313" key="1">
    <source>
        <dbReference type="EMBL" id="RBW51030.1"/>
    </source>
</evidence>
<reference evidence="1 2" key="1">
    <citation type="submission" date="2018-07" db="EMBL/GenBank/DDBJ databases">
        <title>Modular assembly of carbohydrate-degrading microbial communities in the ocean.</title>
        <authorList>
            <person name="Enke T.N."/>
            <person name="Datta M.S."/>
            <person name="Schwartzman J.A."/>
            <person name="Cermak N."/>
            <person name="Schmitz D.A."/>
            <person name="Barrere J."/>
            <person name="Cordero O.X."/>
        </authorList>
    </citation>
    <scope>NUCLEOTIDE SEQUENCE [LARGE SCALE GENOMIC DNA]</scope>
    <source>
        <strain evidence="1 2">C3M10</strain>
    </source>
</reference>
<gene>
    <name evidence="1" type="ORF">DS909_21020</name>
</gene>
<accession>A0A366WMC3</accession>
<name>A0A366WMC3_9RHOB</name>
<dbReference type="RefSeq" id="WP_113825534.1">
    <property type="nucleotide sequence ID" value="NZ_QOCE01000047.1"/>
</dbReference>
<comment type="caution">
    <text evidence="1">The sequence shown here is derived from an EMBL/GenBank/DDBJ whole genome shotgun (WGS) entry which is preliminary data.</text>
</comment>
<organism evidence="1 2">
    <name type="scientific">Phaeobacter gallaeciensis</name>
    <dbReference type="NCBI Taxonomy" id="60890"/>
    <lineage>
        <taxon>Bacteria</taxon>
        <taxon>Pseudomonadati</taxon>
        <taxon>Pseudomonadota</taxon>
        <taxon>Alphaproteobacteria</taxon>
        <taxon>Rhodobacterales</taxon>
        <taxon>Roseobacteraceae</taxon>
        <taxon>Phaeobacter</taxon>
    </lineage>
</organism>
<dbReference type="AlphaFoldDB" id="A0A366WMC3"/>
<dbReference type="NCBIfam" id="NF038050">
    <property type="entry name" value="NrtS"/>
    <property type="match status" value="1"/>
</dbReference>
<dbReference type="Proteomes" id="UP000252706">
    <property type="component" value="Unassembled WGS sequence"/>
</dbReference>
<dbReference type="InterPro" id="IPR047700">
    <property type="entry name" value="NrtS-like"/>
</dbReference>
<protein>
    <submittedName>
        <fullName evidence="1">Uncharacterized protein</fullName>
    </submittedName>
</protein>
<dbReference type="EMBL" id="QOCE01000047">
    <property type="protein sequence ID" value="RBW51030.1"/>
    <property type="molecule type" value="Genomic_DNA"/>
</dbReference>
<evidence type="ECO:0000313" key="2">
    <source>
        <dbReference type="Proteomes" id="UP000252706"/>
    </source>
</evidence>
<sequence length="86" mass="9390">MTNKPSNTPHLTTLMFGDGTPRKAFLTALGVGTLLTLINHGDVLLSGHAPPLHKVVLTYCVPYCVTTWGAVTGKRAQLARFEMRQR</sequence>